<reference evidence="5" key="1">
    <citation type="journal article" date="2020" name="Stud. Mycol.">
        <title>101 Dothideomycetes genomes: a test case for predicting lifestyles and emergence of pathogens.</title>
        <authorList>
            <person name="Haridas S."/>
            <person name="Albert R."/>
            <person name="Binder M."/>
            <person name="Bloem J."/>
            <person name="Labutti K."/>
            <person name="Salamov A."/>
            <person name="Andreopoulos B."/>
            <person name="Baker S."/>
            <person name="Barry K."/>
            <person name="Bills G."/>
            <person name="Bluhm B."/>
            <person name="Cannon C."/>
            <person name="Castanera R."/>
            <person name="Culley D."/>
            <person name="Daum C."/>
            <person name="Ezra D."/>
            <person name="Gonzalez J."/>
            <person name="Henrissat B."/>
            <person name="Kuo A."/>
            <person name="Liang C."/>
            <person name="Lipzen A."/>
            <person name="Lutzoni F."/>
            <person name="Magnuson J."/>
            <person name="Mondo S."/>
            <person name="Nolan M."/>
            <person name="Ohm R."/>
            <person name="Pangilinan J."/>
            <person name="Park H.-J."/>
            <person name="Ramirez L."/>
            <person name="Alfaro M."/>
            <person name="Sun H."/>
            <person name="Tritt A."/>
            <person name="Yoshinaga Y."/>
            <person name="Zwiers L.-H."/>
            <person name="Turgeon B."/>
            <person name="Goodwin S."/>
            <person name="Spatafora J."/>
            <person name="Crous P."/>
            <person name="Grigoriev I."/>
        </authorList>
    </citation>
    <scope>NUCLEOTIDE SEQUENCE</scope>
    <source>
        <strain evidence="5">CBS 123094</strain>
    </source>
</reference>
<evidence type="ECO:0000259" key="4">
    <source>
        <dbReference type="Pfam" id="PF08621"/>
    </source>
</evidence>
<organism evidence="5 6">
    <name type="scientific">Amniculicola lignicola CBS 123094</name>
    <dbReference type="NCBI Taxonomy" id="1392246"/>
    <lineage>
        <taxon>Eukaryota</taxon>
        <taxon>Fungi</taxon>
        <taxon>Dikarya</taxon>
        <taxon>Ascomycota</taxon>
        <taxon>Pezizomycotina</taxon>
        <taxon>Dothideomycetes</taxon>
        <taxon>Pleosporomycetidae</taxon>
        <taxon>Pleosporales</taxon>
        <taxon>Amniculicolaceae</taxon>
        <taxon>Amniculicola</taxon>
    </lineage>
</organism>
<dbReference type="Pfam" id="PF08621">
    <property type="entry name" value="RPAP1_N"/>
    <property type="match status" value="1"/>
</dbReference>
<dbReference type="AlphaFoldDB" id="A0A6A5X4P9"/>
<protein>
    <recommendedName>
        <fullName evidence="7">Transcription factor Rba50</fullName>
    </recommendedName>
</protein>
<dbReference type="InterPro" id="IPR013929">
    <property type="entry name" value="RPAP1_C"/>
</dbReference>
<proteinExistence type="inferred from homology"/>
<dbReference type="Pfam" id="PF08620">
    <property type="entry name" value="RPAP1_C"/>
    <property type="match status" value="1"/>
</dbReference>
<feature type="region of interest" description="Disordered" evidence="2">
    <location>
        <begin position="1"/>
        <end position="119"/>
    </location>
</feature>
<accession>A0A6A5X4P9</accession>
<dbReference type="InterPro" id="IPR013930">
    <property type="entry name" value="RPAP1_N"/>
</dbReference>
<comment type="similarity">
    <text evidence="1">Belongs to the RPAP1 family.</text>
</comment>
<evidence type="ECO:0000313" key="6">
    <source>
        <dbReference type="Proteomes" id="UP000799779"/>
    </source>
</evidence>
<keyword evidence="6" id="KW-1185">Reference proteome</keyword>
<sequence length="466" mass="51251">MSFARGERVYFDLDSGTVNDAETNEKEAPPPPTAASAFVGEILERDTSSANPPTAPTLKTNATGFPAHKKRVNRVSAFKQQRAATATKPTAPPLSKAPKQGSGTVSDDDRRRIDEENTQRIAAMSAEEIEEERQELFSSLPPGLLQRFLGRANLDDGSNERDFQLEPDLPPTDVAEMEVKPKVHSNKKVTFAESTTQSSTSTFERPSTGAAPEDSVPPKTDLDSDKPPLELGQLPNTVHFPKPPEAPEPDPDSPNFLKDLHQKYFPNLSYDPSSLSWMQPVDPTDKKSPYHPSQTAFNPDELRFDFKGSLLAPSRAREMATTLGLHHHADAPEAAGYTVPELALLARSAVATQRCIAYQTLGRILYRLGKGEYGRDKGPDISDGPARIAINPDAQEEEEENEVVEDMDEASAAMATGLWKCIEEGRVIETLTEEANKERGHLTARAYAQEALWNWRRGGGRQRQAV</sequence>
<feature type="compositionally biased region" description="Polar residues" evidence="2">
    <location>
        <begin position="48"/>
        <end position="63"/>
    </location>
</feature>
<evidence type="ECO:0000259" key="3">
    <source>
        <dbReference type="Pfam" id="PF08620"/>
    </source>
</evidence>
<feature type="compositionally biased region" description="Low complexity" evidence="2">
    <location>
        <begin position="83"/>
        <end position="99"/>
    </location>
</feature>
<feature type="domain" description="RPAP1 N-terminal" evidence="4">
    <location>
        <begin position="111"/>
        <end position="155"/>
    </location>
</feature>
<gene>
    <name evidence="5" type="ORF">P154DRAFT_516712</name>
</gene>
<dbReference type="OrthoDB" id="348201at2759"/>
<feature type="region of interest" description="Disordered" evidence="2">
    <location>
        <begin position="151"/>
        <end position="259"/>
    </location>
</feature>
<dbReference type="PANTHER" id="PTHR21483">
    <property type="entry name" value="RNA POLYMERASE II-ASSOCIATED PROTEIN 1"/>
    <property type="match status" value="1"/>
</dbReference>
<feature type="domain" description="RPAP1 C-terminal" evidence="3">
    <location>
        <begin position="301"/>
        <end position="368"/>
    </location>
</feature>
<dbReference type="Proteomes" id="UP000799779">
    <property type="component" value="Unassembled WGS sequence"/>
</dbReference>
<evidence type="ECO:0000256" key="1">
    <source>
        <dbReference type="ARBA" id="ARBA00009953"/>
    </source>
</evidence>
<feature type="compositionally biased region" description="Basic and acidic residues" evidence="2">
    <location>
        <begin position="107"/>
        <end position="118"/>
    </location>
</feature>
<name>A0A6A5X4P9_9PLEO</name>
<feature type="compositionally biased region" description="Basic and acidic residues" evidence="2">
    <location>
        <begin position="1"/>
        <end position="11"/>
    </location>
</feature>
<dbReference type="EMBL" id="ML977556">
    <property type="protein sequence ID" value="KAF2007938.1"/>
    <property type="molecule type" value="Genomic_DNA"/>
</dbReference>
<evidence type="ECO:0000256" key="2">
    <source>
        <dbReference type="SAM" id="MobiDB-lite"/>
    </source>
</evidence>
<dbReference type="PANTHER" id="PTHR21483:SF18">
    <property type="entry name" value="RNA POLYMERASE II-ASSOCIATED PROTEIN 1"/>
    <property type="match status" value="1"/>
</dbReference>
<evidence type="ECO:0000313" key="5">
    <source>
        <dbReference type="EMBL" id="KAF2007938.1"/>
    </source>
</evidence>
<evidence type="ECO:0008006" key="7">
    <source>
        <dbReference type="Google" id="ProtNLM"/>
    </source>
</evidence>
<dbReference type="InterPro" id="IPR039913">
    <property type="entry name" value="RPAP1/Rba50"/>
</dbReference>
<dbReference type="GO" id="GO:0006366">
    <property type="term" value="P:transcription by RNA polymerase II"/>
    <property type="evidence" value="ECO:0007669"/>
    <property type="project" value="InterPro"/>
</dbReference>